<proteinExistence type="predicted"/>
<dbReference type="AlphaFoldDB" id="A0A2H3BKN6"/>
<dbReference type="Proteomes" id="UP000218334">
    <property type="component" value="Unassembled WGS sequence"/>
</dbReference>
<protein>
    <submittedName>
        <fullName evidence="1">Uncharacterized protein</fullName>
    </submittedName>
</protein>
<accession>A0A2H3BKN6</accession>
<evidence type="ECO:0000313" key="2">
    <source>
        <dbReference type="Proteomes" id="UP000218334"/>
    </source>
</evidence>
<gene>
    <name evidence="1" type="ORF">ARMSODRAFT_890163</name>
</gene>
<feature type="non-terminal residue" evidence="1">
    <location>
        <position position="1"/>
    </location>
</feature>
<name>A0A2H3BKN6_9AGAR</name>
<dbReference type="EMBL" id="KZ293440">
    <property type="protein sequence ID" value="PBK66618.1"/>
    <property type="molecule type" value="Genomic_DNA"/>
</dbReference>
<reference evidence="2" key="1">
    <citation type="journal article" date="2017" name="Nat. Ecol. Evol.">
        <title>Genome expansion and lineage-specific genetic innovations in the forest pathogenic fungi Armillaria.</title>
        <authorList>
            <person name="Sipos G."/>
            <person name="Prasanna A.N."/>
            <person name="Walter M.C."/>
            <person name="O'Connor E."/>
            <person name="Balint B."/>
            <person name="Krizsan K."/>
            <person name="Kiss B."/>
            <person name="Hess J."/>
            <person name="Varga T."/>
            <person name="Slot J."/>
            <person name="Riley R."/>
            <person name="Boka B."/>
            <person name="Rigling D."/>
            <person name="Barry K."/>
            <person name="Lee J."/>
            <person name="Mihaltcheva S."/>
            <person name="LaButti K."/>
            <person name="Lipzen A."/>
            <person name="Waldron R."/>
            <person name="Moloney N.M."/>
            <person name="Sperisen C."/>
            <person name="Kredics L."/>
            <person name="Vagvoelgyi C."/>
            <person name="Patrignani A."/>
            <person name="Fitzpatrick D."/>
            <person name="Nagy I."/>
            <person name="Doyle S."/>
            <person name="Anderson J.B."/>
            <person name="Grigoriev I.V."/>
            <person name="Gueldener U."/>
            <person name="Muensterkoetter M."/>
            <person name="Nagy L.G."/>
        </authorList>
    </citation>
    <scope>NUCLEOTIDE SEQUENCE [LARGE SCALE GENOMIC DNA]</scope>
    <source>
        <strain evidence="2">28-4</strain>
    </source>
</reference>
<keyword evidence="2" id="KW-1185">Reference proteome</keyword>
<sequence>FLLSSGWHETSVTIRLPQTGVEHVSEDEAPEFEVTGFYHHNILNMIVSAFQNISFLDYHLKGFQEMWDPGDGHLAEQVYGEVYTSEKYLEIEDELHPEPDCDGLETVVVSCMYYSDSTHLTSFGTAALWLIYLLFGLLSKCVHAQPTSGTAHHLVYMPSLPGYIRDVYKQYFNKPASLGILTFLKQELIHAIWKKLLTAEFLKAYTYGIVILCVDNIQWYIYPRFFLYSADYPEK</sequence>
<dbReference type="STRING" id="1076256.A0A2H3BKN6"/>
<organism evidence="1 2">
    <name type="scientific">Armillaria solidipes</name>
    <dbReference type="NCBI Taxonomy" id="1076256"/>
    <lineage>
        <taxon>Eukaryota</taxon>
        <taxon>Fungi</taxon>
        <taxon>Dikarya</taxon>
        <taxon>Basidiomycota</taxon>
        <taxon>Agaricomycotina</taxon>
        <taxon>Agaricomycetes</taxon>
        <taxon>Agaricomycetidae</taxon>
        <taxon>Agaricales</taxon>
        <taxon>Marasmiineae</taxon>
        <taxon>Physalacriaceae</taxon>
        <taxon>Armillaria</taxon>
    </lineage>
</organism>
<evidence type="ECO:0000313" key="1">
    <source>
        <dbReference type="EMBL" id="PBK66618.1"/>
    </source>
</evidence>
<dbReference type="Pfam" id="PF18759">
    <property type="entry name" value="Plavaka"/>
    <property type="match status" value="1"/>
</dbReference>
<dbReference type="InterPro" id="IPR041078">
    <property type="entry name" value="Plavaka"/>
</dbReference>